<keyword evidence="3" id="KW-1185">Reference proteome</keyword>
<feature type="transmembrane region" description="Helical" evidence="1">
    <location>
        <begin position="135"/>
        <end position="156"/>
    </location>
</feature>
<dbReference type="Proteomes" id="UP000233440">
    <property type="component" value="Unassembled WGS sequence"/>
</dbReference>
<name>A0A2N3LLF5_9BACI</name>
<feature type="transmembrane region" description="Helical" evidence="1">
    <location>
        <begin position="105"/>
        <end position="129"/>
    </location>
</feature>
<evidence type="ECO:0000313" key="2">
    <source>
        <dbReference type="EMBL" id="PKR85405.1"/>
    </source>
</evidence>
<gene>
    <name evidence="2" type="ORF">CWO92_09475</name>
</gene>
<sequence length="164" mass="19486">MNIIHNFNMNDSFIVISLFIGTIVVLILPKRFTKKTTCNYLLCGVFFGFLFDHTLAVIPVSYYAINDSTSFELMDFFSHVMYAPFSYLFFYLYDLFNIRTRFSLLYVLVWVFVSIGIELFCVSIGIFHYKNGYNSYYSFVIYFLVQSTWIIFYRIITVYGDKTY</sequence>
<feature type="transmembrane region" description="Helical" evidence="1">
    <location>
        <begin position="40"/>
        <end position="64"/>
    </location>
</feature>
<dbReference type="OrthoDB" id="2618234at2"/>
<evidence type="ECO:0000313" key="3">
    <source>
        <dbReference type="Proteomes" id="UP000233440"/>
    </source>
</evidence>
<keyword evidence="1" id="KW-1133">Transmembrane helix</keyword>
<accession>A0A2N3LLF5</accession>
<dbReference type="AlphaFoldDB" id="A0A2N3LLF5"/>
<keyword evidence="1" id="KW-0472">Membrane</keyword>
<proteinExistence type="predicted"/>
<organism evidence="2 3">
    <name type="scientific">Heyndrickxia camelliae</name>
    <dbReference type="NCBI Taxonomy" id="1707093"/>
    <lineage>
        <taxon>Bacteria</taxon>
        <taxon>Bacillati</taxon>
        <taxon>Bacillota</taxon>
        <taxon>Bacilli</taxon>
        <taxon>Bacillales</taxon>
        <taxon>Bacillaceae</taxon>
        <taxon>Heyndrickxia</taxon>
    </lineage>
</organism>
<keyword evidence="1" id="KW-0812">Transmembrane</keyword>
<dbReference type="EMBL" id="PIQO01000005">
    <property type="protein sequence ID" value="PKR85405.1"/>
    <property type="molecule type" value="Genomic_DNA"/>
</dbReference>
<feature type="transmembrane region" description="Helical" evidence="1">
    <location>
        <begin position="12"/>
        <end position="28"/>
    </location>
</feature>
<comment type="caution">
    <text evidence="2">The sequence shown here is derived from an EMBL/GenBank/DDBJ whole genome shotgun (WGS) entry which is preliminary data.</text>
</comment>
<reference evidence="2 3" key="1">
    <citation type="submission" date="2017-11" db="EMBL/GenBank/DDBJ databases">
        <title>Bacillus camelliae sp. nov., isolated from pu'er tea.</title>
        <authorList>
            <person name="Niu L."/>
        </authorList>
    </citation>
    <scope>NUCLEOTIDE SEQUENCE [LARGE SCALE GENOMIC DNA]</scope>
    <source>
        <strain evidence="2 3">7578-1</strain>
    </source>
</reference>
<evidence type="ECO:0000256" key="1">
    <source>
        <dbReference type="SAM" id="Phobius"/>
    </source>
</evidence>
<protein>
    <submittedName>
        <fullName evidence="2">Uncharacterized protein</fullName>
    </submittedName>
</protein>
<feature type="transmembrane region" description="Helical" evidence="1">
    <location>
        <begin position="76"/>
        <end position="93"/>
    </location>
</feature>